<protein>
    <submittedName>
        <fullName evidence="1">Uncharacterized protein</fullName>
    </submittedName>
</protein>
<accession>A0A5A7MK77</accession>
<comment type="caution">
    <text evidence="1">The sequence shown here is derived from an EMBL/GenBank/DDBJ whole genome shotgun (WGS) entry which is preliminary data.</text>
</comment>
<sequence>MLKGAQGIATYQMGDPALAIGQKNKAIFPVYRLEPKGGYLAISAGLCAMAKAYIA</sequence>
<organism evidence="1 3">
    <name type="scientific">Iodidimonas gelatinilytica</name>
    <dbReference type="NCBI Taxonomy" id="1236966"/>
    <lineage>
        <taxon>Bacteria</taxon>
        <taxon>Pseudomonadati</taxon>
        <taxon>Pseudomonadota</taxon>
        <taxon>Alphaproteobacteria</taxon>
        <taxon>Iodidimonadales</taxon>
        <taxon>Iodidimonadaceae</taxon>
        <taxon>Iodidimonas</taxon>
    </lineage>
</organism>
<dbReference type="Proteomes" id="UP000325187">
    <property type="component" value="Unassembled WGS sequence"/>
</dbReference>
<dbReference type="EMBL" id="BKCL01000001">
    <property type="protein sequence ID" value="GEQ96401.1"/>
    <property type="molecule type" value="Genomic_DNA"/>
</dbReference>
<evidence type="ECO:0000313" key="1">
    <source>
        <dbReference type="EMBL" id="GEQ96401.1"/>
    </source>
</evidence>
<gene>
    <name evidence="1" type="ORF">JCM17844_00380</name>
    <name evidence="2" type="ORF">JCM17845_08930</name>
</gene>
<name>A0A5A7MK77_9PROT</name>
<dbReference type="EMBL" id="BKCM01000003">
    <property type="protein sequence ID" value="GER00270.1"/>
    <property type="molecule type" value="Genomic_DNA"/>
</dbReference>
<evidence type="ECO:0000313" key="3">
    <source>
        <dbReference type="Proteomes" id="UP000322084"/>
    </source>
</evidence>
<keyword evidence="4" id="KW-1185">Reference proteome</keyword>
<dbReference type="Proteomes" id="UP000322084">
    <property type="component" value="Unassembled WGS sequence"/>
</dbReference>
<evidence type="ECO:0000313" key="4">
    <source>
        <dbReference type="Proteomes" id="UP000325187"/>
    </source>
</evidence>
<accession>A0A5A7MYX7</accession>
<proteinExistence type="predicted"/>
<reference evidence="3 4" key="1">
    <citation type="submission" date="2019-09" db="EMBL/GenBank/DDBJ databases">
        <title>NBRP : Genome information of microbial organism related human and environment.</title>
        <authorList>
            <person name="Hattori M."/>
            <person name="Oshima K."/>
            <person name="Inaba H."/>
            <person name="Suda W."/>
            <person name="Sakamoto M."/>
            <person name="Iino T."/>
            <person name="Kitahara M."/>
            <person name="Oshida Y."/>
            <person name="Iida T."/>
            <person name="Kudo T."/>
            <person name="Itoh T."/>
            <person name="Ohkuma M."/>
        </authorList>
    </citation>
    <scope>NUCLEOTIDE SEQUENCE [LARGE SCALE GENOMIC DNA]</scope>
    <source>
        <strain evidence="1 3">Hi-2</strain>
        <strain evidence="2 4">Mie-1</strain>
    </source>
</reference>
<evidence type="ECO:0000313" key="2">
    <source>
        <dbReference type="EMBL" id="GER00270.1"/>
    </source>
</evidence>
<dbReference type="AlphaFoldDB" id="A0A5A7MK77"/>